<accession>I3K335</accession>
<sequence>MECMPVVCARISACMFAYKKCQLSAFFAKLKPKGTTDFLSNKPSTALDVTQLPSRKFVLSFITASGCLALMAEWSWVAYTVLEVLIAAACCFGNVLVMCAVYFGIRDSLREPTFCFLVSLAVADFLVGVAAVPLAVLLDGWVSLIPELCLLLSCVVLVLTQASVLSLLAIAVDRYLRLHTPLRYKALATQRHTWIGVSVCWILSCLLGFTPLFGWHNYSSPASDSTNTSSTSFIHPPCTFLSVISLPFMVYFNFLGCVMAPLLVMTLLYTRIFWSLQGRLKDSCPQTQASLLREKRLACSLALVLILFAGCWIPLHLMNCLLLFQGPQAVTQGTLYTGILLSHANSAVNPVIYAYRIPKIQQAYSQLWRRFLAWLNCCHRKKAGAQIINMQLNH</sequence>
<feature type="transmembrane region" description="Helical" evidence="11">
    <location>
        <begin position="57"/>
        <end position="79"/>
    </location>
</feature>
<keyword evidence="3 11" id="KW-0812">Transmembrane</keyword>
<evidence type="ECO:0000256" key="4">
    <source>
        <dbReference type="ARBA" id="ARBA00022989"/>
    </source>
</evidence>
<organism evidence="13 14">
    <name type="scientific">Oreochromis niloticus</name>
    <name type="common">Nile tilapia</name>
    <name type="synonym">Tilapia nilotica</name>
    <dbReference type="NCBI Taxonomy" id="8128"/>
    <lineage>
        <taxon>Eukaryota</taxon>
        <taxon>Metazoa</taxon>
        <taxon>Chordata</taxon>
        <taxon>Craniata</taxon>
        <taxon>Vertebrata</taxon>
        <taxon>Euteleostomi</taxon>
        <taxon>Actinopterygii</taxon>
        <taxon>Neopterygii</taxon>
        <taxon>Teleostei</taxon>
        <taxon>Neoteleostei</taxon>
        <taxon>Acanthomorphata</taxon>
        <taxon>Ovalentaria</taxon>
        <taxon>Cichlomorphae</taxon>
        <taxon>Cichliformes</taxon>
        <taxon>Cichlidae</taxon>
        <taxon>African cichlids</taxon>
        <taxon>Pseudocrenilabrinae</taxon>
        <taxon>Oreochromini</taxon>
        <taxon>Oreochromis</taxon>
    </lineage>
</organism>
<evidence type="ECO:0000259" key="12">
    <source>
        <dbReference type="PROSITE" id="PS50262"/>
    </source>
</evidence>
<dbReference type="KEGG" id="onl:100691101"/>
<gene>
    <name evidence="13" type="primary">LOC100691101</name>
</gene>
<reference evidence="14" key="1">
    <citation type="submission" date="2012-01" db="EMBL/GenBank/DDBJ databases">
        <title>The Genome Sequence of Oreochromis niloticus (Nile Tilapia).</title>
        <authorList>
            <consortium name="Broad Institute Genome Assembly Team"/>
            <consortium name="Broad Institute Sequencing Platform"/>
            <person name="Di Palma F."/>
            <person name="Johnson J."/>
            <person name="Lander E.S."/>
            <person name="Lindblad-Toh K."/>
        </authorList>
    </citation>
    <scope>NUCLEOTIDE SEQUENCE [LARGE SCALE GENOMIC DNA]</scope>
</reference>
<evidence type="ECO:0000256" key="11">
    <source>
        <dbReference type="RuleBase" id="RU201114"/>
    </source>
</evidence>
<feature type="transmembrane region" description="Helical" evidence="11">
    <location>
        <begin position="114"/>
        <end position="138"/>
    </location>
</feature>
<dbReference type="InterPro" id="IPR001634">
    <property type="entry name" value="Adenosn_rcpt"/>
</dbReference>
<dbReference type="PRINTS" id="PR00424">
    <property type="entry name" value="ADENOSINER"/>
</dbReference>
<dbReference type="InterPro" id="IPR000276">
    <property type="entry name" value="GPCR_Rhodpsn"/>
</dbReference>
<dbReference type="HOGENOM" id="CLU_009579_11_5_1"/>
<feature type="transmembrane region" description="Helical" evidence="11">
    <location>
        <begin position="150"/>
        <end position="172"/>
    </location>
</feature>
<feature type="transmembrane region" description="Helical" evidence="11">
    <location>
        <begin position="297"/>
        <end position="315"/>
    </location>
</feature>
<dbReference type="RefSeq" id="XP_005478069.1">
    <property type="nucleotide sequence ID" value="XM_005478012.4"/>
</dbReference>
<dbReference type="OrthoDB" id="9445642at2759"/>
<feature type="transmembrane region" description="Helical" evidence="11">
    <location>
        <begin position="250"/>
        <end position="276"/>
    </location>
</feature>
<dbReference type="GO" id="GO:0001609">
    <property type="term" value="F:G protein-coupled adenosine receptor activity"/>
    <property type="evidence" value="ECO:0007669"/>
    <property type="project" value="UniProtKB-UniRule"/>
</dbReference>
<keyword evidence="2 11" id="KW-1003">Cell membrane</keyword>
<dbReference type="SMART" id="SM01381">
    <property type="entry name" value="7TM_GPCR_Srsx"/>
    <property type="match status" value="1"/>
</dbReference>
<evidence type="ECO:0000256" key="5">
    <source>
        <dbReference type="ARBA" id="ARBA00023040"/>
    </source>
</evidence>
<dbReference type="PROSITE" id="PS00237">
    <property type="entry name" value="G_PROTEIN_RECEP_F1_1"/>
    <property type="match status" value="1"/>
</dbReference>
<evidence type="ECO:0000313" key="14">
    <source>
        <dbReference type="Proteomes" id="UP000005207"/>
    </source>
</evidence>
<keyword evidence="7 11" id="KW-1015">Disulfide bond</keyword>
<feature type="transmembrane region" description="Helical" evidence="11">
    <location>
        <begin position="335"/>
        <end position="355"/>
    </location>
</feature>
<dbReference type="SUPFAM" id="SSF81321">
    <property type="entry name" value="Family A G protein-coupled receptor-like"/>
    <property type="match status" value="1"/>
</dbReference>
<feature type="domain" description="G-protein coupled receptors family 1 profile" evidence="12">
    <location>
        <begin position="93"/>
        <end position="353"/>
    </location>
</feature>
<dbReference type="PRINTS" id="PR00237">
    <property type="entry name" value="GPCRRHODOPSN"/>
</dbReference>
<keyword evidence="14" id="KW-1185">Reference proteome</keyword>
<dbReference type="GO" id="GO:0030425">
    <property type="term" value="C:dendrite"/>
    <property type="evidence" value="ECO:0007669"/>
    <property type="project" value="TreeGrafter"/>
</dbReference>
<comment type="similarity">
    <text evidence="11">Belongs to the G-protein coupled receptor 1 family.</text>
</comment>
<evidence type="ECO:0000256" key="1">
    <source>
        <dbReference type="ARBA" id="ARBA00004651"/>
    </source>
</evidence>
<dbReference type="GO" id="GO:0005886">
    <property type="term" value="C:plasma membrane"/>
    <property type="evidence" value="ECO:0007669"/>
    <property type="project" value="UniProtKB-SubCell"/>
</dbReference>
<evidence type="ECO:0000256" key="7">
    <source>
        <dbReference type="ARBA" id="ARBA00023157"/>
    </source>
</evidence>
<feature type="transmembrane region" description="Helical" evidence="11">
    <location>
        <begin position="85"/>
        <end position="105"/>
    </location>
</feature>
<comment type="subcellular location">
    <subcellularLocation>
        <location evidence="1 11">Cell membrane</location>
        <topology evidence="1 11">Multi-pass membrane protein</topology>
    </subcellularLocation>
</comment>
<dbReference type="Gene3D" id="1.20.1070.10">
    <property type="entry name" value="Rhodopsin 7-helix transmembrane proteins"/>
    <property type="match status" value="1"/>
</dbReference>
<reference evidence="13" key="2">
    <citation type="submission" date="2025-08" db="UniProtKB">
        <authorList>
            <consortium name="Ensembl"/>
        </authorList>
    </citation>
    <scope>IDENTIFICATION</scope>
</reference>
<dbReference type="Proteomes" id="UP000005207">
    <property type="component" value="Linkage group LG20"/>
</dbReference>
<dbReference type="GO" id="GO:0045202">
    <property type="term" value="C:synapse"/>
    <property type="evidence" value="ECO:0007669"/>
    <property type="project" value="TreeGrafter"/>
</dbReference>
<evidence type="ECO:0000256" key="3">
    <source>
        <dbReference type="ARBA" id="ARBA00022692"/>
    </source>
</evidence>
<evidence type="ECO:0000256" key="9">
    <source>
        <dbReference type="ARBA" id="ARBA00023180"/>
    </source>
</evidence>
<dbReference type="Pfam" id="PF00001">
    <property type="entry name" value="7tm_1"/>
    <property type="match status" value="1"/>
</dbReference>
<keyword evidence="10 11" id="KW-0807">Transducer</keyword>
<reference evidence="13" key="3">
    <citation type="submission" date="2025-09" db="UniProtKB">
        <authorList>
            <consortium name="Ensembl"/>
        </authorList>
    </citation>
    <scope>IDENTIFICATION</scope>
</reference>
<keyword evidence="8 11" id="KW-0675">Receptor</keyword>
<dbReference type="GeneTree" id="ENSGT01030000234555"/>
<keyword evidence="6 11" id="KW-0472">Membrane</keyword>
<name>I3K335_ORENI</name>
<evidence type="ECO:0000313" key="13">
    <source>
        <dbReference type="Ensembl" id="ENSONIP00000015530.2"/>
    </source>
</evidence>
<protein>
    <submittedName>
        <fullName evidence="13">Adenosine receptor A3</fullName>
    </submittedName>
</protein>
<dbReference type="InParanoid" id="I3K335"/>
<dbReference type="Ensembl" id="ENSONIT00000015543.2">
    <property type="protein sequence ID" value="ENSONIP00000015530.2"/>
    <property type="gene ID" value="ENSONIG00000012328.2"/>
</dbReference>
<dbReference type="PROSITE" id="PS50262">
    <property type="entry name" value="G_PROTEIN_RECEP_F1_2"/>
    <property type="match status" value="1"/>
</dbReference>
<dbReference type="PANTHER" id="PTHR24246">
    <property type="entry name" value="OLFACTORY RECEPTOR AND ADENOSINE RECEPTOR"/>
    <property type="match status" value="1"/>
</dbReference>
<dbReference type="AlphaFoldDB" id="I3K335"/>
<proteinExistence type="inferred from homology"/>
<evidence type="ECO:0000256" key="6">
    <source>
        <dbReference type="ARBA" id="ARBA00023136"/>
    </source>
</evidence>
<dbReference type="PANTHER" id="PTHR24246:SF54">
    <property type="entry name" value="ADENOSINE RECEPTOR A1-RELATED"/>
    <property type="match status" value="1"/>
</dbReference>
<dbReference type="InterPro" id="IPR017452">
    <property type="entry name" value="GPCR_Rhodpsn_7TM"/>
</dbReference>
<keyword evidence="5 11" id="KW-0297">G-protein coupled receptor</keyword>
<evidence type="ECO:0000256" key="10">
    <source>
        <dbReference type="ARBA" id="ARBA00023224"/>
    </source>
</evidence>
<feature type="transmembrane region" description="Helical" evidence="11">
    <location>
        <begin position="193"/>
        <end position="215"/>
    </location>
</feature>
<evidence type="ECO:0000256" key="8">
    <source>
        <dbReference type="ARBA" id="ARBA00023170"/>
    </source>
</evidence>
<dbReference type="GeneID" id="100691101"/>
<keyword evidence="4 11" id="KW-1133">Transmembrane helix</keyword>
<evidence type="ECO:0000256" key="2">
    <source>
        <dbReference type="ARBA" id="ARBA00022475"/>
    </source>
</evidence>
<dbReference type="eggNOG" id="KOG3656">
    <property type="taxonomic scope" value="Eukaryota"/>
</dbReference>
<keyword evidence="9 11" id="KW-0325">Glycoprotein</keyword>
<dbReference type="OMA" id="MAEWSWV"/>